<evidence type="ECO:0000256" key="6">
    <source>
        <dbReference type="ARBA" id="ARBA00022777"/>
    </source>
</evidence>
<dbReference type="Pfam" id="PF02518">
    <property type="entry name" value="HATPase_c"/>
    <property type="match status" value="1"/>
</dbReference>
<dbReference type="EMBL" id="WBMR01000239">
    <property type="protein sequence ID" value="KAB2363530.1"/>
    <property type="molecule type" value="Genomic_DNA"/>
</dbReference>
<evidence type="ECO:0000256" key="1">
    <source>
        <dbReference type="ARBA" id="ARBA00000085"/>
    </source>
</evidence>
<evidence type="ECO:0000313" key="11">
    <source>
        <dbReference type="EMBL" id="KAB2363530.1"/>
    </source>
</evidence>
<feature type="transmembrane region" description="Helical" evidence="9">
    <location>
        <begin position="27"/>
        <end position="45"/>
    </location>
</feature>
<sequence>MTGRAALFRIGAMRPVRAFFLRNPPPWPVLRFFCCVGVAWAALAIALSPSLGARTVLVAVYIGLWSWQAARPWRVPPALVPWAVLVVLVVLAAAPSAGGPGGFRPFPFAEGSYADGALAVATAPAWAHLAILARTRDLAWSAPAALAVGPVRHFAAGGLPLWPTWLVWGAGFLLLGLAFRLHAALYEARLRLDREAVAEERRKIAREVHDLVGHGLGVMLLNIGAARRAGARGDGPAVIAALEEAERVGRRGVRDVHQGLVLLRDPVPAAPPIAPAPPTADDIGALVEELRAGGLRVDLSTSGDLASVDPAVGLALYRVVQEALSNAARHAPGSRATVAVGVDGPLALVTVADRGSLHGAGRPAGGGLGLVGMRERVTALGGTLHAGPDGTGWRVEAAIPAGGAR</sequence>
<evidence type="ECO:0000256" key="5">
    <source>
        <dbReference type="ARBA" id="ARBA00022741"/>
    </source>
</evidence>
<dbReference type="EC" id="2.7.13.3" evidence="2"/>
<dbReference type="InterPro" id="IPR050482">
    <property type="entry name" value="Sensor_HK_TwoCompSys"/>
</dbReference>
<dbReference type="CDD" id="cd16917">
    <property type="entry name" value="HATPase_UhpB-NarQ-NarX-like"/>
    <property type="match status" value="1"/>
</dbReference>
<dbReference type="Pfam" id="PF07730">
    <property type="entry name" value="HisKA_3"/>
    <property type="match status" value="1"/>
</dbReference>
<dbReference type="SMART" id="SM00387">
    <property type="entry name" value="HATPase_c"/>
    <property type="match status" value="1"/>
</dbReference>
<protein>
    <recommendedName>
        <fullName evidence="2">histidine kinase</fullName>
        <ecNumber evidence="2">2.7.13.3</ecNumber>
    </recommendedName>
</protein>
<comment type="caution">
    <text evidence="11">The sequence shown here is derived from an EMBL/GenBank/DDBJ whole genome shotgun (WGS) entry which is preliminary data.</text>
</comment>
<dbReference type="InterPro" id="IPR011712">
    <property type="entry name" value="Sig_transdc_His_kin_sub3_dim/P"/>
</dbReference>
<proteinExistence type="predicted"/>
<keyword evidence="9" id="KW-0472">Membrane</keyword>
<dbReference type="InterPro" id="IPR003594">
    <property type="entry name" value="HATPase_dom"/>
</dbReference>
<feature type="transmembrane region" description="Helical" evidence="9">
    <location>
        <begin position="51"/>
        <end position="67"/>
    </location>
</feature>
<dbReference type="GO" id="GO:0016020">
    <property type="term" value="C:membrane"/>
    <property type="evidence" value="ECO:0007669"/>
    <property type="project" value="InterPro"/>
</dbReference>
<evidence type="ECO:0000256" key="9">
    <source>
        <dbReference type="SAM" id="Phobius"/>
    </source>
</evidence>
<feature type="transmembrane region" description="Helical" evidence="9">
    <location>
        <begin position="79"/>
        <end position="98"/>
    </location>
</feature>
<dbReference type="InterPro" id="IPR036890">
    <property type="entry name" value="HATPase_C_sf"/>
</dbReference>
<keyword evidence="3" id="KW-0597">Phosphoprotein</keyword>
<name>A0A6L3VN68_9ACTN</name>
<dbReference type="Gene3D" id="1.20.5.1930">
    <property type="match status" value="1"/>
</dbReference>
<keyword evidence="12" id="KW-1185">Reference proteome</keyword>
<keyword evidence="7" id="KW-0067">ATP-binding</keyword>
<dbReference type="AlphaFoldDB" id="A0A6L3VN68"/>
<keyword evidence="6" id="KW-0418">Kinase</keyword>
<accession>A0A6L3VN68</accession>
<keyword evidence="5" id="KW-0547">Nucleotide-binding</keyword>
<keyword evidence="9" id="KW-0812">Transmembrane</keyword>
<evidence type="ECO:0000256" key="3">
    <source>
        <dbReference type="ARBA" id="ARBA00022553"/>
    </source>
</evidence>
<comment type="catalytic activity">
    <reaction evidence="1">
        <text>ATP + protein L-histidine = ADP + protein N-phospho-L-histidine.</text>
        <dbReference type="EC" id="2.7.13.3"/>
    </reaction>
</comment>
<dbReference type="GO" id="GO:0005524">
    <property type="term" value="F:ATP binding"/>
    <property type="evidence" value="ECO:0007669"/>
    <property type="project" value="UniProtKB-KW"/>
</dbReference>
<dbReference type="SUPFAM" id="SSF55874">
    <property type="entry name" value="ATPase domain of HSP90 chaperone/DNA topoisomerase II/histidine kinase"/>
    <property type="match status" value="1"/>
</dbReference>
<evidence type="ECO:0000256" key="4">
    <source>
        <dbReference type="ARBA" id="ARBA00022679"/>
    </source>
</evidence>
<keyword evidence="8" id="KW-0902">Two-component regulatory system</keyword>
<evidence type="ECO:0000256" key="2">
    <source>
        <dbReference type="ARBA" id="ARBA00012438"/>
    </source>
</evidence>
<evidence type="ECO:0000313" key="12">
    <source>
        <dbReference type="Proteomes" id="UP000483004"/>
    </source>
</evidence>
<dbReference type="PANTHER" id="PTHR24421:SF10">
    <property type="entry name" value="NITRATE_NITRITE SENSOR PROTEIN NARQ"/>
    <property type="match status" value="1"/>
</dbReference>
<evidence type="ECO:0000256" key="7">
    <source>
        <dbReference type="ARBA" id="ARBA00022840"/>
    </source>
</evidence>
<keyword evidence="9" id="KW-1133">Transmembrane helix</keyword>
<dbReference type="GO" id="GO:0046983">
    <property type="term" value="F:protein dimerization activity"/>
    <property type="evidence" value="ECO:0007669"/>
    <property type="project" value="InterPro"/>
</dbReference>
<dbReference type="OrthoDB" id="227596at2"/>
<dbReference type="PANTHER" id="PTHR24421">
    <property type="entry name" value="NITRATE/NITRITE SENSOR PROTEIN NARX-RELATED"/>
    <property type="match status" value="1"/>
</dbReference>
<evidence type="ECO:0000259" key="10">
    <source>
        <dbReference type="SMART" id="SM00387"/>
    </source>
</evidence>
<keyword evidence="4" id="KW-0808">Transferase</keyword>
<organism evidence="11 12">
    <name type="scientific">Actinomadura montaniterrae</name>
    <dbReference type="NCBI Taxonomy" id="1803903"/>
    <lineage>
        <taxon>Bacteria</taxon>
        <taxon>Bacillati</taxon>
        <taxon>Actinomycetota</taxon>
        <taxon>Actinomycetes</taxon>
        <taxon>Streptosporangiales</taxon>
        <taxon>Thermomonosporaceae</taxon>
        <taxon>Actinomadura</taxon>
    </lineage>
</organism>
<dbReference type="GO" id="GO:0000155">
    <property type="term" value="F:phosphorelay sensor kinase activity"/>
    <property type="evidence" value="ECO:0007669"/>
    <property type="project" value="InterPro"/>
</dbReference>
<gene>
    <name evidence="11" type="ORF">F9B16_42830</name>
</gene>
<dbReference type="Gene3D" id="3.30.565.10">
    <property type="entry name" value="Histidine kinase-like ATPase, C-terminal domain"/>
    <property type="match status" value="1"/>
</dbReference>
<feature type="domain" description="Histidine kinase/HSP90-like ATPase" evidence="10">
    <location>
        <begin position="311"/>
        <end position="403"/>
    </location>
</feature>
<dbReference type="Proteomes" id="UP000483004">
    <property type="component" value="Unassembled WGS sequence"/>
</dbReference>
<feature type="transmembrane region" description="Helical" evidence="9">
    <location>
        <begin position="165"/>
        <end position="186"/>
    </location>
</feature>
<reference evidence="11 12" key="1">
    <citation type="submission" date="2019-09" db="EMBL/GenBank/DDBJ databases">
        <title>Actinomadura physcomitrii sp. nov., a novel actinomycete isolated from moss [Physcomitrium sphaericum (Ludw) Fuernr].</title>
        <authorList>
            <person name="Liu C."/>
            <person name="Zhuang X."/>
        </authorList>
    </citation>
    <scope>NUCLEOTIDE SEQUENCE [LARGE SCALE GENOMIC DNA]</scope>
    <source>
        <strain evidence="11 12">CYP1-1B</strain>
    </source>
</reference>
<evidence type="ECO:0000256" key="8">
    <source>
        <dbReference type="ARBA" id="ARBA00023012"/>
    </source>
</evidence>